<dbReference type="AlphaFoldDB" id="A0A8B9GU01"/>
<evidence type="ECO:0000256" key="2">
    <source>
        <dbReference type="ARBA" id="ARBA00010770"/>
    </source>
</evidence>
<feature type="compositionally biased region" description="Acidic residues" evidence="3">
    <location>
        <begin position="126"/>
        <end position="135"/>
    </location>
</feature>
<dbReference type="OrthoDB" id="8866439at2759"/>
<evidence type="ECO:0000313" key="5">
    <source>
        <dbReference type="EMBL" id="KAG9268170.1"/>
    </source>
</evidence>
<evidence type="ECO:0000313" key="8">
    <source>
        <dbReference type="Proteomes" id="UP000752171"/>
    </source>
</evidence>
<dbReference type="Proteomes" id="UP000752171">
    <property type="component" value="Unassembled WGS sequence"/>
</dbReference>
<dbReference type="GeneID" id="103030988"/>
<dbReference type="InterPro" id="IPR029273">
    <property type="entry name" value="Cdc42_effect-like"/>
</dbReference>
<dbReference type="InterPro" id="IPR000095">
    <property type="entry name" value="CRIB_dom"/>
</dbReference>
<dbReference type="GO" id="GO:0005856">
    <property type="term" value="C:cytoskeleton"/>
    <property type="evidence" value="ECO:0007669"/>
    <property type="project" value="TreeGrafter"/>
</dbReference>
<evidence type="ECO:0000256" key="3">
    <source>
        <dbReference type="SAM" id="MobiDB-lite"/>
    </source>
</evidence>
<comment type="similarity">
    <text evidence="2">Belongs to the BORG/CEP family.</text>
</comment>
<feature type="compositionally biased region" description="Low complexity" evidence="3">
    <location>
        <begin position="146"/>
        <end position="159"/>
    </location>
</feature>
<dbReference type="PANTHER" id="PTHR15344:SF20">
    <property type="entry name" value="CDC42 EFFECTOR PROTEIN 3-LIKE"/>
    <property type="match status" value="1"/>
</dbReference>
<proteinExistence type="inferred from homology"/>
<feature type="region of interest" description="Disordered" evidence="3">
    <location>
        <begin position="77"/>
        <end position="182"/>
    </location>
</feature>
<dbReference type="KEGG" id="amex:103030988"/>
<dbReference type="Proteomes" id="UP000694621">
    <property type="component" value="Unplaced"/>
</dbReference>
<comment type="subcellular location">
    <subcellularLocation>
        <location evidence="1">Endomembrane system</location>
        <topology evidence="1">Peripheral membrane protein</topology>
    </subcellularLocation>
</comment>
<protein>
    <submittedName>
        <fullName evidence="5 6">Cdc42 effector protein 3-like</fullName>
    </submittedName>
</protein>
<dbReference type="GO" id="GO:0007266">
    <property type="term" value="P:Rho protein signal transduction"/>
    <property type="evidence" value="ECO:0007669"/>
    <property type="project" value="TreeGrafter"/>
</dbReference>
<dbReference type="GO" id="GO:0008360">
    <property type="term" value="P:regulation of cell shape"/>
    <property type="evidence" value="ECO:0007669"/>
    <property type="project" value="TreeGrafter"/>
</dbReference>
<evidence type="ECO:0000259" key="4">
    <source>
        <dbReference type="PROSITE" id="PS50108"/>
    </source>
</evidence>
<name>A0A8B9GU01_ASTMX</name>
<evidence type="ECO:0000313" key="6">
    <source>
        <dbReference type="Ensembl" id="ENSAMXP00005000205.1"/>
    </source>
</evidence>
<dbReference type="PROSITE" id="PS50108">
    <property type="entry name" value="CRIB"/>
    <property type="match status" value="1"/>
</dbReference>
<dbReference type="InterPro" id="IPR051296">
    <property type="entry name" value="Cdc42_Effector_BORG/CEP"/>
</dbReference>
<organism evidence="6 7">
    <name type="scientific">Astyanax mexicanus</name>
    <name type="common">Blind cave fish</name>
    <name type="synonym">Astyanax fasciatus mexicanus</name>
    <dbReference type="NCBI Taxonomy" id="7994"/>
    <lineage>
        <taxon>Eukaryota</taxon>
        <taxon>Metazoa</taxon>
        <taxon>Chordata</taxon>
        <taxon>Craniata</taxon>
        <taxon>Vertebrata</taxon>
        <taxon>Euteleostomi</taxon>
        <taxon>Actinopterygii</taxon>
        <taxon>Neopterygii</taxon>
        <taxon>Teleostei</taxon>
        <taxon>Ostariophysi</taxon>
        <taxon>Characiformes</taxon>
        <taxon>Characoidei</taxon>
        <taxon>Acestrorhamphidae</taxon>
        <taxon>Acestrorhamphinae</taxon>
        <taxon>Astyanax</taxon>
    </lineage>
</organism>
<dbReference type="GO" id="GO:0005737">
    <property type="term" value="C:cytoplasm"/>
    <property type="evidence" value="ECO:0007669"/>
    <property type="project" value="TreeGrafter"/>
</dbReference>
<dbReference type="GO" id="GO:0030838">
    <property type="term" value="P:positive regulation of actin filament polymerization"/>
    <property type="evidence" value="ECO:0007669"/>
    <property type="project" value="TreeGrafter"/>
</dbReference>
<dbReference type="GO" id="GO:0031267">
    <property type="term" value="F:small GTPase binding"/>
    <property type="evidence" value="ECO:0007669"/>
    <property type="project" value="TreeGrafter"/>
</dbReference>
<dbReference type="RefSeq" id="XP_022528310.1">
    <property type="nucleotide sequence ID" value="XM_022672589.2"/>
</dbReference>
<accession>A0A8B9GU01</accession>
<dbReference type="GO" id="GO:0012505">
    <property type="term" value="C:endomembrane system"/>
    <property type="evidence" value="ECO:0007669"/>
    <property type="project" value="UniProtKB-SubCell"/>
</dbReference>
<dbReference type="EMBL" id="JAICCE010000014">
    <property type="protein sequence ID" value="KAG9268170.1"/>
    <property type="molecule type" value="Genomic_DNA"/>
</dbReference>
<dbReference type="SMART" id="SM00285">
    <property type="entry name" value="PBD"/>
    <property type="match status" value="1"/>
</dbReference>
<dbReference type="GO" id="GO:0005886">
    <property type="term" value="C:plasma membrane"/>
    <property type="evidence" value="ECO:0007669"/>
    <property type="project" value="TreeGrafter"/>
</dbReference>
<sequence length="199" mass="22313">MPLRTTFEGKSPSGRWPRRISKRKVLSVNMISLPLADFRHLAHIGSDAHRDSFGDLSFLKKGHGLLRQSSQSEQNLFMACAPPPKPPRLNLEETEPANGHSDPDWDSQHRPSVQRRKKCSSLPLLDTEEAEEEEYELHAEEAAMIRSPGRGSLSSGRDSTQTSTEEAQPEEPDTGFSFNLDLGPSILDDVLRVMERINQ</sequence>
<reference evidence="6" key="2">
    <citation type="submission" date="2025-05" db="UniProtKB">
        <authorList>
            <consortium name="Ensembl"/>
        </authorList>
    </citation>
    <scope>IDENTIFICATION</scope>
</reference>
<dbReference type="GO" id="GO:0031274">
    <property type="term" value="P:positive regulation of pseudopodium assembly"/>
    <property type="evidence" value="ECO:0007669"/>
    <property type="project" value="TreeGrafter"/>
</dbReference>
<dbReference type="Ensembl" id="ENSAMXT00005000225.1">
    <property type="protein sequence ID" value="ENSAMXP00005000205.1"/>
    <property type="gene ID" value="ENSAMXG00005000118.1"/>
</dbReference>
<reference evidence="5 8" key="1">
    <citation type="submission" date="2021-07" db="EMBL/GenBank/DDBJ databases">
        <authorList>
            <person name="Imarazene B."/>
            <person name="Zahm M."/>
            <person name="Klopp C."/>
            <person name="Cabau C."/>
            <person name="Beille S."/>
            <person name="Jouanno E."/>
            <person name="Castinel A."/>
            <person name="Lluch J."/>
            <person name="Gil L."/>
            <person name="Kuchtly C."/>
            <person name="Lopez Roques C."/>
            <person name="Donnadieu C."/>
            <person name="Parrinello H."/>
            <person name="Journot L."/>
            <person name="Du K."/>
            <person name="Schartl M."/>
            <person name="Retaux S."/>
            <person name="Guiguen Y."/>
        </authorList>
    </citation>
    <scope>NUCLEOTIDE SEQUENCE [LARGE SCALE GENOMIC DNA]</scope>
    <source>
        <strain evidence="5">Pach_M1</strain>
        <tissue evidence="5">Testis</tissue>
    </source>
</reference>
<dbReference type="PANTHER" id="PTHR15344">
    <property type="entry name" value="CDC42 EFFECTOR PROTEIN BORG"/>
    <property type="match status" value="1"/>
</dbReference>
<evidence type="ECO:0000256" key="1">
    <source>
        <dbReference type="ARBA" id="ARBA00004184"/>
    </source>
</evidence>
<dbReference type="Pfam" id="PF14957">
    <property type="entry name" value="BORG_CEP"/>
    <property type="match status" value="1"/>
</dbReference>
<evidence type="ECO:0000313" key="7">
    <source>
        <dbReference type="Proteomes" id="UP000694621"/>
    </source>
</evidence>
<feature type="domain" description="CRIB" evidence="4">
    <location>
        <begin position="31"/>
        <end position="45"/>
    </location>
</feature>
<gene>
    <name evidence="6" type="primary">LOC103030988</name>
    <name evidence="5" type="synonym">CDC42EP2</name>
    <name evidence="5" type="ORF">AMEX_G17114</name>
</gene>